<feature type="transmembrane region" description="Helical" evidence="2">
    <location>
        <begin position="160"/>
        <end position="186"/>
    </location>
</feature>
<keyword evidence="5" id="KW-1185">Reference proteome</keyword>
<gene>
    <name evidence="4" type="ORF">RJ639_039099</name>
</gene>
<evidence type="ECO:0008006" key="6">
    <source>
        <dbReference type="Google" id="ProtNLM"/>
    </source>
</evidence>
<name>A0AA88WMT2_9ASTE</name>
<dbReference type="Gene3D" id="1.20.1530.20">
    <property type="match status" value="1"/>
</dbReference>
<protein>
    <recommendedName>
        <fullName evidence="6">Sodium/metabolite cotransporter BASS4, chloroplastic</fullName>
    </recommendedName>
</protein>
<dbReference type="PANTHER" id="PTHR18640:SF10">
    <property type="entry name" value="SODIUM_METABOLITE COTRANSPORTER BASS4, CHLOROPLASTIC-RELATED"/>
    <property type="match status" value="1"/>
</dbReference>
<feature type="transmembrane region" description="Helical" evidence="2">
    <location>
        <begin position="137"/>
        <end position="154"/>
    </location>
</feature>
<evidence type="ECO:0000256" key="1">
    <source>
        <dbReference type="ARBA" id="ARBA00004141"/>
    </source>
</evidence>
<accession>A0AA88WMT2</accession>
<keyword evidence="2" id="KW-0472">Membrane</keyword>
<comment type="subcellular location">
    <subcellularLocation>
        <location evidence="1">Membrane</location>
        <topology evidence="1">Multi-pass membrane protein</topology>
    </subcellularLocation>
</comment>
<keyword evidence="2" id="KW-0812">Transmembrane</keyword>
<feature type="signal peptide" evidence="3">
    <location>
        <begin position="1"/>
        <end position="16"/>
    </location>
</feature>
<keyword evidence="3" id="KW-0732">Signal</keyword>
<dbReference type="EMBL" id="JAVXUP010000385">
    <property type="protein sequence ID" value="KAK3029254.1"/>
    <property type="molecule type" value="Genomic_DNA"/>
</dbReference>
<reference evidence="4" key="1">
    <citation type="submission" date="2022-12" db="EMBL/GenBank/DDBJ databases">
        <title>Draft genome assemblies for two species of Escallonia (Escalloniales).</title>
        <authorList>
            <person name="Chanderbali A."/>
            <person name="Dervinis C."/>
            <person name="Anghel I."/>
            <person name="Soltis D."/>
            <person name="Soltis P."/>
            <person name="Zapata F."/>
        </authorList>
    </citation>
    <scope>NUCLEOTIDE SEQUENCE</scope>
    <source>
        <strain evidence="4">UCBG64.0493</strain>
        <tissue evidence="4">Leaf</tissue>
    </source>
</reference>
<keyword evidence="2" id="KW-1133">Transmembrane helix</keyword>
<dbReference type="Proteomes" id="UP001188597">
    <property type="component" value="Unassembled WGS sequence"/>
</dbReference>
<evidence type="ECO:0000313" key="4">
    <source>
        <dbReference type="EMBL" id="KAK3029254.1"/>
    </source>
</evidence>
<evidence type="ECO:0000256" key="3">
    <source>
        <dbReference type="SAM" id="SignalP"/>
    </source>
</evidence>
<proteinExistence type="predicted"/>
<dbReference type="InterPro" id="IPR016833">
    <property type="entry name" value="Put_Na-Bile_cotransptr"/>
</dbReference>
<dbReference type="AlphaFoldDB" id="A0AA88WMT2"/>
<feature type="chain" id="PRO_5041649177" description="Sodium/metabolite cotransporter BASS4, chloroplastic" evidence="3">
    <location>
        <begin position="17"/>
        <end position="278"/>
    </location>
</feature>
<dbReference type="PANTHER" id="PTHR18640">
    <property type="entry name" value="SOLUTE CARRIER FAMILY 10 MEMBER 7"/>
    <property type="match status" value="1"/>
</dbReference>
<evidence type="ECO:0000256" key="2">
    <source>
        <dbReference type="SAM" id="Phobius"/>
    </source>
</evidence>
<dbReference type="Pfam" id="PF13593">
    <property type="entry name" value="SBF_like"/>
    <property type="match status" value="1"/>
</dbReference>
<comment type="caution">
    <text evidence="4">The sequence shown here is derived from an EMBL/GenBank/DDBJ whole genome shotgun (WGS) entry which is preliminary data.</text>
</comment>
<dbReference type="GO" id="GO:0016020">
    <property type="term" value="C:membrane"/>
    <property type="evidence" value="ECO:0007669"/>
    <property type="project" value="UniProtKB-SubCell"/>
</dbReference>
<sequence length="278" mass="29316">MVLLVAASMDVLSVYANDKGLCYDSATNARALGLTGLTLRRPGGGLPEIERLRVLEGMTIQREMAACHTGGDPYRGVEDLNGVAVVEIKDMAKVVVMENLTGVVLTGDVGEEGSMPASESGVVKDGLAGFVDRNRKLLSMMSAILLGLVPWIQVSRSRSLLLMVSPMVFLVAVGMGISLHLILLGFNAILIRSLSAVTGGSESVFAKKQNASAFLLVASQKTLPVMVAVVEQLGGAFGESGLLVLPCVAAHLNQIIIDSFLVSFWNRDESTSGKAKTV</sequence>
<evidence type="ECO:0000313" key="5">
    <source>
        <dbReference type="Proteomes" id="UP001188597"/>
    </source>
</evidence>
<dbReference type="GO" id="GO:0009941">
    <property type="term" value="C:chloroplast envelope"/>
    <property type="evidence" value="ECO:0007669"/>
    <property type="project" value="TreeGrafter"/>
</dbReference>
<dbReference type="InterPro" id="IPR038770">
    <property type="entry name" value="Na+/solute_symporter_sf"/>
</dbReference>
<organism evidence="4 5">
    <name type="scientific">Escallonia herrerae</name>
    <dbReference type="NCBI Taxonomy" id="1293975"/>
    <lineage>
        <taxon>Eukaryota</taxon>
        <taxon>Viridiplantae</taxon>
        <taxon>Streptophyta</taxon>
        <taxon>Embryophyta</taxon>
        <taxon>Tracheophyta</taxon>
        <taxon>Spermatophyta</taxon>
        <taxon>Magnoliopsida</taxon>
        <taxon>eudicotyledons</taxon>
        <taxon>Gunneridae</taxon>
        <taxon>Pentapetalae</taxon>
        <taxon>asterids</taxon>
        <taxon>campanulids</taxon>
        <taxon>Escalloniales</taxon>
        <taxon>Escalloniaceae</taxon>
        <taxon>Escallonia</taxon>
    </lineage>
</organism>